<evidence type="ECO:0000313" key="2">
    <source>
        <dbReference type="Proteomes" id="UP000320839"/>
    </source>
</evidence>
<sequence>MALNRKHSRQIVVDEETYRFKISTTRADEDGNFHLNVTVQREAGGSRLQVSGLVTRDFWLDISDPGAKMSKDYPVITPRHVRLIIERARQQGWQPETAGPVFVLELDNETLFFS</sequence>
<evidence type="ECO:0000313" key="1">
    <source>
        <dbReference type="EMBL" id="QDV18374.1"/>
    </source>
</evidence>
<dbReference type="OrthoDB" id="196248at2"/>
<name>A0A518FPU4_9PLAN</name>
<reference evidence="1 2" key="1">
    <citation type="submission" date="2019-02" db="EMBL/GenBank/DDBJ databases">
        <title>Deep-cultivation of Planctomycetes and their phenomic and genomic characterization uncovers novel biology.</title>
        <authorList>
            <person name="Wiegand S."/>
            <person name="Jogler M."/>
            <person name="Boedeker C."/>
            <person name="Pinto D."/>
            <person name="Vollmers J."/>
            <person name="Rivas-Marin E."/>
            <person name="Kohn T."/>
            <person name="Peeters S.H."/>
            <person name="Heuer A."/>
            <person name="Rast P."/>
            <person name="Oberbeckmann S."/>
            <person name="Bunk B."/>
            <person name="Jeske O."/>
            <person name="Meyerdierks A."/>
            <person name="Storesund J.E."/>
            <person name="Kallscheuer N."/>
            <person name="Luecker S."/>
            <person name="Lage O.M."/>
            <person name="Pohl T."/>
            <person name="Merkel B.J."/>
            <person name="Hornburger P."/>
            <person name="Mueller R.-W."/>
            <person name="Bruemmer F."/>
            <person name="Labrenz M."/>
            <person name="Spormann A.M."/>
            <person name="Op den Camp H."/>
            <person name="Overmann J."/>
            <person name="Amann R."/>
            <person name="Jetten M.S.M."/>
            <person name="Mascher T."/>
            <person name="Medema M.H."/>
            <person name="Devos D.P."/>
            <person name="Kaster A.-K."/>
            <person name="Ovreas L."/>
            <person name="Rohde M."/>
            <person name="Galperin M.Y."/>
            <person name="Jogler C."/>
        </authorList>
    </citation>
    <scope>NUCLEOTIDE SEQUENCE [LARGE SCALE GENOMIC DNA]</scope>
    <source>
        <strain evidence="1 2">Pan153</strain>
    </source>
</reference>
<gene>
    <name evidence="1" type="ORF">Pan153_30310</name>
</gene>
<proteinExistence type="predicted"/>
<dbReference type="EMBL" id="CP036317">
    <property type="protein sequence ID" value="QDV18374.1"/>
    <property type="molecule type" value="Genomic_DNA"/>
</dbReference>
<dbReference type="RefSeq" id="WP_145456640.1">
    <property type="nucleotide sequence ID" value="NZ_CP036317.1"/>
</dbReference>
<dbReference type="Proteomes" id="UP000320839">
    <property type="component" value="Chromosome"/>
</dbReference>
<organism evidence="1 2">
    <name type="scientific">Gimesia panareensis</name>
    <dbReference type="NCBI Taxonomy" id="2527978"/>
    <lineage>
        <taxon>Bacteria</taxon>
        <taxon>Pseudomonadati</taxon>
        <taxon>Planctomycetota</taxon>
        <taxon>Planctomycetia</taxon>
        <taxon>Planctomycetales</taxon>
        <taxon>Planctomycetaceae</taxon>
        <taxon>Gimesia</taxon>
    </lineage>
</organism>
<accession>A0A518FPU4</accession>
<protein>
    <submittedName>
        <fullName evidence="1">Uncharacterized protein</fullName>
    </submittedName>
</protein>
<dbReference type="AlphaFoldDB" id="A0A518FPU4"/>